<comment type="subcellular location">
    <subcellularLocation>
        <location evidence="3">Cytoplasm</location>
    </subcellularLocation>
</comment>
<evidence type="ECO:0000259" key="11">
    <source>
        <dbReference type="Pfam" id="PF03828"/>
    </source>
</evidence>
<dbReference type="SUPFAM" id="SSF81631">
    <property type="entry name" value="PAP/OAS1 substrate-binding domain"/>
    <property type="match status" value="1"/>
</dbReference>
<feature type="domain" description="Poly(A) RNA polymerase mitochondrial-like central palm" evidence="12">
    <location>
        <begin position="219"/>
        <end position="336"/>
    </location>
</feature>
<comment type="similarity">
    <text evidence="4">Belongs to the DNA polymerase type-B-like family.</text>
</comment>
<dbReference type="PANTHER" id="PTHR12271">
    <property type="entry name" value="POLY A POLYMERASE CID PAP -RELATED"/>
    <property type="match status" value="1"/>
</dbReference>
<evidence type="ECO:0000256" key="3">
    <source>
        <dbReference type="ARBA" id="ARBA00004496"/>
    </source>
</evidence>
<protein>
    <recommendedName>
        <fullName evidence="5">polynucleotide adenylyltransferase</fullName>
        <ecNumber evidence="5">2.7.7.19</ecNumber>
    </recommendedName>
</protein>
<dbReference type="GO" id="GO:0050265">
    <property type="term" value="F:RNA uridylyltransferase activity"/>
    <property type="evidence" value="ECO:0007669"/>
    <property type="project" value="TreeGrafter"/>
</dbReference>
<feature type="region of interest" description="Disordered" evidence="10">
    <location>
        <begin position="929"/>
        <end position="967"/>
    </location>
</feature>
<dbReference type="Pfam" id="PF03828">
    <property type="entry name" value="PAP_assoc"/>
    <property type="match status" value="1"/>
</dbReference>
<name>A0AAE8M4Q3_9HYPO</name>
<evidence type="ECO:0000259" key="12">
    <source>
        <dbReference type="Pfam" id="PF22600"/>
    </source>
</evidence>
<dbReference type="AlphaFoldDB" id="A0AAE8M4Q3"/>
<keyword evidence="7" id="KW-0808">Transferase</keyword>
<keyword evidence="14" id="KW-1185">Reference proteome</keyword>
<dbReference type="InterPro" id="IPR054708">
    <property type="entry name" value="MTPAP-like_central"/>
</dbReference>
<comment type="cofactor">
    <cofactor evidence="1">
        <name>Mn(2+)</name>
        <dbReference type="ChEBI" id="CHEBI:29035"/>
    </cofactor>
</comment>
<keyword evidence="6" id="KW-0963">Cytoplasm</keyword>
<dbReference type="SUPFAM" id="SSF81301">
    <property type="entry name" value="Nucleotidyltransferase"/>
    <property type="match status" value="2"/>
</dbReference>
<dbReference type="EMBL" id="ONZP01000117">
    <property type="protein sequence ID" value="SPJ74331.1"/>
    <property type="molecule type" value="Genomic_DNA"/>
</dbReference>
<accession>A0AAE8M4Q3</accession>
<evidence type="ECO:0000256" key="9">
    <source>
        <dbReference type="ARBA" id="ARBA00022842"/>
    </source>
</evidence>
<reference evidence="13" key="1">
    <citation type="submission" date="2018-03" db="EMBL/GenBank/DDBJ databases">
        <authorList>
            <person name="Guldener U."/>
        </authorList>
    </citation>
    <scope>NUCLEOTIDE SEQUENCE</scope>
</reference>
<dbReference type="GO" id="GO:1990817">
    <property type="term" value="F:poly(A) RNA polymerase activity"/>
    <property type="evidence" value="ECO:0007669"/>
    <property type="project" value="UniProtKB-EC"/>
</dbReference>
<organism evidence="13 14">
    <name type="scientific">Fusarium torulosum</name>
    <dbReference type="NCBI Taxonomy" id="33205"/>
    <lineage>
        <taxon>Eukaryota</taxon>
        <taxon>Fungi</taxon>
        <taxon>Dikarya</taxon>
        <taxon>Ascomycota</taxon>
        <taxon>Pezizomycotina</taxon>
        <taxon>Sordariomycetes</taxon>
        <taxon>Hypocreomycetidae</taxon>
        <taxon>Hypocreales</taxon>
        <taxon>Nectriaceae</taxon>
        <taxon>Fusarium</taxon>
    </lineage>
</organism>
<proteinExistence type="inferred from homology"/>
<evidence type="ECO:0000256" key="5">
    <source>
        <dbReference type="ARBA" id="ARBA00012388"/>
    </source>
</evidence>
<feature type="compositionally biased region" description="Polar residues" evidence="10">
    <location>
        <begin position="33"/>
        <end position="49"/>
    </location>
</feature>
<dbReference type="InterPro" id="IPR002058">
    <property type="entry name" value="PAP_assoc"/>
</dbReference>
<gene>
    <name evidence="13" type="ORF">FTOL_04061</name>
</gene>
<dbReference type="EC" id="2.7.7.19" evidence="5"/>
<dbReference type="InterPro" id="IPR043519">
    <property type="entry name" value="NT_sf"/>
</dbReference>
<evidence type="ECO:0000313" key="13">
    <source>
        <dbReference type="EMBL" id="SPJ74331.1"/>
    </source>
</evidence>
<comment type="cofactor">
    <cofactor evidence="2">
        <name>Mg(2+)</name>
        <dbReference type="ChEBI" id="CHEBI:18420"/>
    </cofactor>
</comment>
<feature type="compositionally biased region" description="Low complexity" evidence="10">
    <location>
        <begin position="98"/>
        <end position="109"/>
    </location>
</feature>
<feature type="region of interest" description="Disordered" evidence="10">
    <location>
        <begin position="33"/>
        <end position="185"/>
    </location>
</feature>
<dbReference type="GO" id="GO:0031123">
    <property type="term" value="P:RNA 3'-end processing"/>
    <property type="evidence" value="ECO:0007669"/>
    <property type="project" value="TreeGrafter"/>
</dbReference>
<keyword evidence="8" id="KW-0479">Metal-binding</keyword>
<dbReference type="Gene3D" id="1.10.1410.10">
    <property type="match status" value="1"/>
</dbReference>
<comment type="caution">
    <text evidence="13">The sequence shown here is derived from an EMBL/GenBank/DDBJ whole genome shotgun (WGS) entry which is preliminary data.</text>
</comment>
<evidence type="ECO:0000256" key="7">
    <source>
        <dbReference type="ARBA" id="ARBA00022679"/>
    </source>
</evidence>
<feature type="compositionally biased region" description="Polar residues" evidence="10">
    <location>
        <begin position="391"/>
        <end position="401"/>
    </location>
</feature>
<feature type="region of interest" description="Disordered" evidence="10">
    <location>
        <begin position="362"/>
        <end position="412"/>
    </location>
</feature>
<evidence type="ECO:0000256" key="6">
    <source>
        <dbReference type="ARBA" id="ARBA00022490"/>
    </source>
</evidence>
<evidence type="ECO:0000256" key="4">
    <source>
        <dbReference type="ARBA" id="ARBA00008593"/>
    </source>
</evidence>
<dbReference type="GO" id="GO:0046872">
    <property type="term" value="F:metal ion binding"/>
    <property type="evidence" value="ECO:0007669"/>
    <property type="project" value="UniProtKB-KW"/>
</dbReference>
<evidence type="ECO:0000256" key="1">
    <source>
        <dbReference type="ARBA" id="ARBA00001936"/>
    </source>
</evidence>
<sequence length="1058" mass="118751">MVPHRREPLGEVPSDHPAGLENHLRNLIISSGTQTQDASPTVSAQSSVRQDGAGNAGVRAESSDGALHPSKPSRKRLNQAQRRQMSSQLSISIDPRAQQQQQQYQQPPQNRNHQSPVSHYSRPTQSYQRHTQVDSQSRMASNENRQSGSYSQRPWNGPQQSRPRGYDNVPPSTGVRADSMSSLPNRGPGYLYNARRAAQFHPEEIAAQAALLEQLCFQVVSNSEIERSEIANKENFRCRIEAISREVIATYERKEKPEVDFHPLTVQLKCFGSLSSGFATKASDMDLGLLSPMSATQPDAPGSPIPRLLEKAFLEAGLGARLLTRTRVPIIKLCEAPPDKLRKGLLEERFRWENGLDDVHETHEDEEHEQNTASHDHEGDQNRTPGDKKNPCSTIESTPSNPAEDDTQIIELKQGPKSSISSYYGLAKRVLRRAGGRDATMSNYQILSDQDWTLLNRVSEAFIAGLSDAHLQTRLSLYPSLAFTQDTASLSKRSLLGVYTQVEGEQIRQLWEESGVEERSQPSRFLTEQALKAWEDVQYKENFGHDPIFYTKELQLALDKLKKAPSVQFVILEQGQHEPPMSYYTRALYIFNSLKAANEQVASEWTKTLVTQYVAGIHQEDIRKMLQGCLTTCQENLSLRGVGLLHKSVHLAWEFERAIDKDLYDESVVQDVKDYVELLRSPLQQIGENGLGDGFSIPLTPTTSDLVTRIRQLPDPHKMAPNQPRDRYKDHLEFPKTGTGVQCDINFSAHLALHNTALLRCYSHTDPRVRPMVLFVKHWAKMRGINSGYRGTLSSYGYVLMVLHYLVNVAEPFVSPNLQQLAPPPPPGLSPVQFEDLTMCRGHNVQFWRNEEEIQRLAFANQLNGNSDTIGHLLRGFFEYYAHSSMLSTSSGRGFDWGRDVLSLRTLGGLRTKHEKGWTGAKTVLEAQNVGAHPPPQPDQGVPTTATSKENPSKEVGAQSKSGSVAAKTGDFKEVRHRYLFAIEDPFELDHNVARTVTHNGIVSIRDEFRRAWKIIKSASNGTPQENLLRDVNDVEQETSLLSQLLDEIHGLSEFQNK</sequence>
<dbReference type="Proteomes" id="UP001187734">
    <property type="component" value="Unassembled WGS sequence"/>
</dbReference>
<dbReference type="Pfam" id="PF22600">
    <property type="entry name" value="MTPAP-like_central"/>
    <property type="match status" value="1"/>
</dbReference>
<dbReference type="PANTHER" id="PTHR12271:SF40">
    <property type="entry name" value="POLY(A) RNA POLYMERASE GLD2"/>
    <property type="match status" value="1"/>
</dbReference>
<evidence type="ECO:0000256" key="8">
    <source>
        <dbReference type="ARBA" id="ARBA00022723"/>
    </source>
</evidence>
<dbReference type="Gene3D" id="3.30.460.10">
    <property type="entry name" value="Beta Polymerase, domain 2"/>
    <property type="match status" value="1"/>
</dbReference>
<dbReference type="GO" id="GO:0005737">
    <property type="term" value="C:cytoplasm"/>
    <property type="evidence" value="ECO:0007669"/>
    <property type="project" value="UniProtKB-SubCell"/>
</dbReference>
<dbReference type="GO" id="GO:0010605">
    <property type="term" value="P:negative regulation of macromolecule metabolic process"/>
    <property type="evidence" value="ECO:0007669"/>
    <property type="project" value="UniProtKB-ARBA"/>
</dbReference>
<keyword evidence="9" id="KW-0460">Magnesium</keyword>
<evidence type="ECO:0000256" key="10">
    <source>
        <dbReference type="SAM" id="MobiDB-lite"/>
    </source>
</evidence>
<evidence type="ECO:0000256" key="2">
    <source>
        <dbReference type="ARBA" id="ARBA00001946"/>
    </source>
</evidence>
<feature type="domain" description="PAP-associated" evidence="11">
    <location>
        <begin position="870"/>
        <end position="919"/>
    </location>
</feature>
<feature type="compositionally biased region" description="Polar residues" evidence="10">
    <location>
        <begin position="110"/>
        <end position="162"/>
    </location>
</feature>
<feature type="compositionally biased region" description="Basic and acidic residues" evidence="10">
    <location>
        <begin position="374"/>
        <end position="390"/>
    </location>
</feature>
<evidence type="ECO:0000313" key="14">
    <source>
        <dbReference type="Proteomes" id="UP001187734"/>
    </source>
</evidence>
<feature type="compositionally biased region" description="Polar residues" evidence="10">
    <location>
        <begin position="78"/>
        <end position="91"/>
    </location>
</feature>